<accession>T1L3M7</accession>
<dbReference type="GO" id="GO:0031594">
    <property type="term" value="C:neuromuscular junction"/>
    <property type="evidence" value="ECO:0007669"/>
    <property type="project" value="TreeGrafter"/>
</dbReference>
<evidence type="ECO:0000256" key="3">
    <source>
        <dbReference type="ARBA" id="ARBA00022692"/>
    </source>
</evidence>
<comment type="similarity">
    <text evidence="2">Belongs to the synaptogyrin family.</text>
</comment>
<gene>
    <name evidence="9" type="primary">107369969</name>
</gene>
<dbReference type="OrthoDB" id="10041611at2759"/>
<evidence type="ECO:0000256" key="5">
    <source>
        <dbReference type="ARBA" id="ARBA00023136"/>
    </source>
</evidence>
<keyword evidence="10" id="KW-1185">Reference proteome</keyword>
<evidence type="ECO:0000259" key="8">
    <source>
        <dbReference type="PROSITE" id="PS51225"/>
    </source>
</evidence>
<evidence type="ECO:0000313" key="10">
    <source>
        <dbReference type="Proteomes" id="UP000015104"/>
    </source>
</evidence>
<organism evidence="9 10">
    <name type="scientific">Tetranychus urticae</name>
    <name type="common">Two-spotted spider mite</name>
    <dbReference type="NCBI Taxonomy" id="32264"/>
    <lineage>
        <taxon>Eukaryota</taxon>
        <taxon>Metazoa</taxon>
        <taxon>Ecdysozoa</taxon>
        <taxon>Arthropoda</taxon>
        <taxon>Chelicerata</taxon>
        <taxon>Arachnida</taxon>
        <taxon>Acari</taxon>
        <taxon>Acariformes</taxon>
        <taxon>Trombidiformes</taxon>
        <taxon>Prostigmata</taxon>
        <taxon>Eleutherengona</taxon>
        <taxon>Raphignathae</taxon>
        <taxon>Tetranychoidea</taxon>
        <taxon>Tetranychidae</taxon>
        <taxon>Tetranychus</taxon>
    </lineage>
</organism>
<dbReference type="HOGENOM" id="CLU_079186_0_0_1"/>
<dbReference type="OMA" id="WAFIWFV"/>
<reference evidence="10" key="1">
    <citation type="submission" date="2011-08" db="EMBL/GenBank/DDBJ databases">
        <authorList>
            <person name="Rombauts S."/>
        </authorList>
    </citation>
    <scope>NUCLEOTIDE SEQUENCE</scope>
    <source>
        <strain evidence="10">London</strain>
    </source>
</reference>
<feature type="transmembrane region" description="Helical" evidence="7">
    <location>
        <begin position="65"/>
        <end position="87"/>
    </location>
</feature>
<dbReference type="AlphaFoldDB" id="T1L3M7"/>
<keyword evidence="5 6" id="KW-0472">Membrane</keyword>
<dbReference type="eggNOG" id="KOG4016">
    <property type="taxonomic scope" value="Eukaryota"/>
</dbReference>
<dbReference type="EMBL" id="CAEY01001040">
    <property type="status" value="NOT_ANNOTATED_CDS"/>
    <property type="molecule type" value="Genomic_DNA"/>
</dbReference>
<evidence type="ECO:0000256" key="4">
    <source>
        <dbReference type="ARBA" id="ARBA00022989"/>
    </source>
</evidence>
<evidence type="ECO:0000256" key="1">
    <source>
        <dbReference type="ARBA" id="ARBA00004141"/>
    </source>
</evidence>
<dbReference type="EnsemblMetazoa" id="tetur36g00430.1">
    <property type="protein sequence ID" value="tetur36g00430.1"/>
    <property type="gene ID" value="tetur36g00430"/>
</dbReference>
<evidence type="ECO:0000313" key="9">
    <source>
        <dbReference type="EnsemblMetazoa" id="tetur36g00430.1"/>
    </source>
</evidence>
<dbReference type="STRING" id="32264.T1L3M7"/>
<dbReference type="KEGG" id="tut:107369969"/>
<dbReference type="GO" id="GO:0030672">
    <property type="term" value="C:synaptic vesicle membrane"/>
    <property type="evidence" value="ECO:0007669"/>
    <property type="project" value="TreeGrafter"/>
</dbReference>
<feature type="transmembrane region" description="Helical" evidence="7">
    <location>
        <begin position="99"/>
        <end position="123"/>
    </location>
</feature>
<feature type="transmembrane region" description="Helical" evidence="7">
    <location>
        <begin position="27"/>
        <end position="45"/>
    </location>
</feature>
<dbReference type="PROSITE" id="PS51225">
    <property type="entry name" value="MARVEL"/>
    <property type="match status" value="1"/>
</dbReference>
<sequence>MDGGVAFGAGKAGQPFDPIGFLTRPQVILRFFCWLFSVIVFGCINNKGWHHGKCQYNGSANACRFGSILGIIGLLAAVVLLVLEGLFQNISSIKIRRRIVAIDLGFSGLWAILYFLCFASLGISWSRAPYPEFGYGINNLRTAIAFSFFSIFVWAGCAYFAWLRWKSGTDMSTFTSAYPDDPNLAGGVAGGMPGGPGADYYAYASGTDVNEPAYQDQGMYSQQGVNNQYGGGGGNFQPPAY</sequence>
<dbReference type="PANTHER" id="PTHR10838:SF20">
    <property type="entry name" value="SYNAPTOGYRIN"/>
    <property type="match status" value="1"/>
</dbReference>
<feature type="transmembrane region" description="Helical" evidence="7">
    <location>
        <begin position="143"/>
        <end position="162"/>
    </location>
</feature>
<keyword evidence="3 6" id="KW-0812">Transmembrane</keyword>
<dbReference type="Proteomes" id="UP000015104">
    <property type="component" value="Unassembled WGS sequence"/>
</dbReference>
<protein>
    <recommendedName>
        <fullName evidence="8">MARVEL domain-containing protein</fullName>
    </recommendedName>
</protein>
<keyword evidence="4 7" id="KW-1133">Transmembrane helix</keyword>
<evidence type="ECO:0000256" key="7">
    <source>
        <dbReference type="SAM" id="Phobius"/>
    </source>
</evidence>
<feature type="domain" description="MARVEL" evidence="8">
    <location>
        <begin position="21"/>
        <end position="166"/>
    </location>
</feature>
<dbReference type="InterPro" id="IPR016579">
    <property type="entry name" value="Synaptogyrin"/>
</dbReference>
<evidence type="ECO:0000256" key="2">
    <source>
        <dbReference type="ARBA" id="ARBA00010252"/>
    </source>
</evidence>
<dbReference type="PANTHER" id="PTHR10838">
    <property type="entry name" value="SYNAPTOGYRIN"/>
    <property type="match status" value="1"/>
</dbReference>
<name>T1L3M7_TETUR</name>
<dbReference type="InterPro" id="IPR008253">
    <property type="entry name" value="Marvel"/>
</dbReference>
<comment type="subcellular location">
    <subcellularLocation>
        <location evidence="1">Membrane</location>
        <topology evidence="1">Multi-pass membrane protein</topology>
    </subcellularLocation>
</comment>
<evidence type="ECO:0000256" key="6">
    <source>
        <dbReference type="PROSITE-ProRule" id="PRU00581"/>
    </source>
</evidence>
<proteinExistence type="inferred from homology"/>
<dbReference type="Pfam" id="PF01284">
    <property type="entry name" value="MARVEL"/>
    <property type="match status" value="1"/>
</dbReference>
<reference evidence="9" key="2">
    <citation type="submission" date="2015-06" db="UniProtKB">
        <authorList>
            <consortium name="EnsemblMetazoa"/>
        </authorList>
    </citation>
    <scope>IDENTIFICATION</scope>
</reference>